<dbReference type="OrthoDB" id="2409258at2759"/>
<feature type="region of interest" description="Disordered" evidence="1">
    <location>
        <begin position="623"/>
        <end position="830"/>
    </location>
</feature>
<feature type="compositionally biased region" description="Polar residues" evidence="1">
    <location>
        <begin position="326"/>
        <end position="339"/>
    </location>
</feature>
<dbReference type="EMBL" id="BEXD01002291">
    <property type="protein sequence ID" value="GBB97749.1"/>
    <property type="molecule type" value="Genomic_DNA"/>
</dbReference>
<feature type="region of interest" description="Disordered" evidence="1">
    <location>
        <begin position="77"/>
        <end position="106"/>
    </location>
</feature>
<dbReference type="AlphaFoldDB" id="A0A2Z6RKS9"/>
<evidence type="ECO:0000313" key="3">
    <source>
        <dbReference type="EMBL" id="GES79723.1"/>
    </source>
</evidence>
<dbReference type="Proteomes" id="UP000247702">
    <property type="component" value="Unassembled WGS sequence"/>
</dbReference>
<feature type="compositionally biased region" description="Basic residues" evidence="1">
    <location>
        <begin position="189"/>
        <end position="206"/>
    </location>
</feature>
<feature type="compositionally biased region" description="Polar residues" evidence="1">
    <location>
        <begin position="207"/>
        <end position="225"/>
    </location>
</feature>
<feature type="compositionally biased region" description="Polar residues" evidence="1">
    <location>
        <begin position="347"/>
        <end position="356"/>
    </location>
</feature>
<feature type="compositionally biased region" description="Low complexity" evidence="1">
    <location>
        <begin position="696"/>
        <end position="738"/>
    </location>
</feature>
<evidence type="ECO:0000313" key="2">
    <source>
        <dbReference type="EMBL" id="GBB97749.1"/>
    </source>
</evidence>
<protein>
    <submittedName>
        <fullName evidence="2">Uncharacterized protein</fullName>
    </submittedName>
</protein>
<feature type="compositionally biased region" description="Basic and acidic residues" evidence="1">
    <location>
        <begin position="403"/>
        <end position="449"/>
    </location>
</feature>
<organism evidence="2 4">
    <name type="scientific">Rhizophagus clarus</name>
    <dbReference type="NCBI Taxonomy" id="94130"/>
    <lineage>
        <taxon>Eukaryota</taxon>
        <taxon>Fungi</taxon>
        <taxon>Fungi incertae sedis</taxon>
        <taxon>Mucoromycota</taxon>
        <taxon>Glomeromycotina</taxon>
        <taxon>Glomeromycetes</taxon>
        <taxon>Glomerales</taxon>
        <taxon>Glomeraceae</taxon>
        <taxon>Rhizophagus</taxon>
    </lineage>
</organism>
<reference evidence="3" key="2">
    <citation type="submission" date="2019-10" db="EMBL/GenBank/DDBJ databases">
        <title>Conservation and host-specific expression of non-tandemly repeated heterogenous ribosome RNA gene in arbuscular mycorrhizal fungi.</title>
        <authorList>
            <person name="Maeda T."/>
            <person name="Kobayashi Y."/>
            <person name="Nakagawa T."/>
            <person name="Ezawa T."/>
            <person name="Yamaguchi K."/>
            <person name="Bino T."/>
            <person name="Nishimoto Y."/>
            <person name="Shigenobu S."/>
            <person name="Kawaguchi M."/>
        </authorList>
    </citation>
    <scope>NUCLEOTIDE SEQUENCE</scope>
    <source>
        <strain evidence="3">HR1</strain>
    </source>
</reference>
<reference evidence="2 4" key="1">
    <citation type="submission" date="2017-11" db="EMBL/GenBank/DDBJ databases">
        <title>The genome of Rhizophagus clarus HR1 reveals common genetic basis of auxotrophy among arbuscular mycorrhizal fungi.</title>
        <authorList>
            <person name="Kobayashi Y."/>
        </authorList>
    </citation>
    <scope>NUCLEOTIDE SEQUENCE [LARGE SCALE GENOMIC DNA]</scope>
    <source>
        <strain evidence="2 4">HR1</strain>
    </source>
</reference>
<accession>A0A2Z6RKS9</accession>
<proteinExistence type="predicted"/>
<sequence length="958" mass="107034">MSIKSNEVVSRYYSASELNNVIIDNDISTTPPSTNTNSLVRYTTCELVWNDFDDNTLSQQEIQNNNSNIISIDNIDNTNKNNTTNDSTWSAPDSPLPERSSSAMDNRREGGIFVTTVVEVSQSDNNNSSQLNTQKLDDQSAQILEFKKSSHKNPHSINNNSQSDKRRVALSNNNNINNIQRKNFQQRKNSQKVKKQNSIKKDRRKSQNSIILNGKFTSSRLQKSPSVKRVIQLKRSTQVIKKVRHQLEYAHTSNPISNNDPTDMEADLPPLNDQGFPWLPGSVNPPRLIHASLIPLPQKTSNISHTKNSSIQIDKTSKLFFNTRNPFSSLIPSNPTKVSQAEEEQELPTQEVNQGNRASQIFRRRLLEQSLAMSFGELAYNNSLQSQQRSIIRKKTRKGSNARLEDREARRERRRKERGEKKIEAESSNKDDEPLNDNDQMKGNEEKTGTNKSVAMSKIIDSDKLEKIVVDEIKKRETLIYPQPPLRRKTYENIIPPDRNMTQKTSSLPQPPLRRKTNENIMPLNSSISTEQPPFPTHLSALRKTSLTEGNKLHVGSSTYSANSVTTTPSEELENILKPMIDNNEDIKNDDDYEIVPENRPTSPTTSRYRLGMGLFGLFNKREQSNQSTHSSSTTNFPLSPKSPKPPSNLSKSPKSPTNFSFLPRSPKSPLKSPSSLSSFLPRYSRPSSPNPSTSPPLSSRTSQLSNPNNSQTSKSSRTTITSSSSSNTRISSSSTSNNVLSPNPSKSRPAPLKSRPLTPNLQISQHSPISQKTFSLPSSPISPKSLSRPLSPLKSPINPSKLLRPGYTRHHTTPVVNPSTESTTKDDERLRKMQKLEAIIAETEASNKNTSKNTRPNKIRAFKTAMKTTTTATSPPSAIPVPAITNSVKRNFTNDTSSNTIDGNNGDERKMSSQSEKIIRNSSNSDTIHFNPKENTSRNVIGEDGVIRVTLTPAVCR</sequence>
<evidence type="ECO:0000256" key="1">
    <source>
        <dbReference type="SAM" id="MobiDB-lite"/>
    </source>
</evidence>
<feature type="compositionally biased region" description="Low complexity" evidence="1">
    <location>
        <begin position="176"/>
        <end position="188"/>
    </location>
</feature>
<feature type="compositionally biased region" description="Basic residues" evidence="1">
    <location>
        <begin position="391"/>
        <end position="400"/>
    </location>
</feature>
<keyword evidence="4" id="KW-1185">Reference proteome</keyword>
<gene>
    <name evidence="3" type="ORF">RCL2_000702300</name>
    <name evidence="2" type="ORF">RclHR1_03060006</name>
</gene>
<feature type="region of interest" description="Disordered" evidence="1">
    <location>
        <begin position="894"/>
        <end position="913"/>
    </location>
</feature>
<feature type="region of interest" description="Disordered" evidence="1">
    <location>
        <begin position="176"/>
        <end position="227"/>
    </location>
</feature>
<name>A0A2Z6RKS9_9GLOM</name>
<comment type="caution">
    <text evidence="2">The sequence shown here is derived from an EMBL/GenBank/DDBJ whole genome shotgun (WGS) entry which is preliminary data.</text>
</comment>
<feature type="compositionally biased region" description="Low complexity" evidence="1">
    <location>
        <begin position="776"/>
        <end position="798"/>
    </location>
</feature>
<feature type="compositionally biased region" description="Polar residues" evidence="1">
    <location>
        <begin position="894"/>
        <end position="904"/>
    </location>
</feature>
<dbReference type="EMBL" id="BLAL01000044">
    <property type="protein sequence ID" value="GES79723.1"/>
    <property type="molecule type" value="Genomic_DNA"/>
</dbReference>
<dbReference type="Proteomes" id="UP000615446">
    <property type="component" value="Unassembled WGS sequence"/>
</dbReference>
<evidence type="ECO:0000313" key="4">
    <source>
        <dbReference type="Proteomes" id="UP000247702"/>
    </source>
</evidence>
<feature type="compositionally biased region" description="Polar residues" evidence="1">
    <location>
        <begin position="758"/>
        <end position="775"/>
    </location>
</feature>
<feature type="compositionally biased region" description="Low complexity" evidence="1">
    <location>
        <begin position="625"/>
        <end position="640"/>
    </location>
</feature>
<feature type="compositionally biased region" description="Low complexity" evidence="1">
    <location>
        <begin position="77"/>
        <end position="88"/>
    </location>
</feature>
<feature type="region of interest" description="Disordered" evidence="1">
    <location>
        <begin position="326"/>
        <end position="356"/>
    </location>
</feature>
<feature type="region of interest" description="Disordered" evidence="1">
    <location>
        <begin position="384"/>
        <end position="453"/>
    </location>
</feature>
<feature type="compositionally biased region" description="Low complexity" evidence="1">
    <location>
        <begin position="648"/>
        <end position="688"/>
    </location>
</feature>
<feature type="region of interest" description="Disordered" evidence="1">
    <location>
        <begin position="497"/>
        <end position="516"/>
    </location>
</feature>